<gene>
    <name evidence="3" type="ORF">BCV69DRAFT_10211</name>
</gene>
<feature type="compositionally biased region" description="Polar residues" evidence="2">
    <location>
        <begin position="695"/>
        <end position="708"/>
    </location>
</feature>
<feature type="compositionally biased region" description="Low complexity" evidence="2">
    <location>
        <begin position="535"/>
        <end position="555"/>
    </location>
</feature>
<feature type="compositionally biased region" description="Low complexity" evidence="2">
    <location>
        <begin position="854"/>
        <end position="865"/>
    </location>
</feature>
<feature type="coiled-coil region" evidence="1">
    <location>
        <begin position="1800"/>
        <end position="1839"/>
    </location>
</feature>
<feature type="compositionally biased region" description="Low complexity" evidence="2">
    <location>
        <begin position="300"/>
        <end position="318"/>
    </location>
</feature>
<feature type="region of interest" description="Disordered" evidence="2">
    <location>
        <begin position="1068"/>
        <end position="1098"/>
    </location>
</feature>
<keyword evidence="1" id="KW-0175">Coiled coil</keyword>
<feature type="compositionally biased region" description="Low complexity" evidence="2">
    <location>
        <begin position="709"/>
        <end position="724"/>
    </location>
</feature>
<feature type="compositionally biased region" description="Basic and acidic residues" evidence="2">
    <location>
        <begin position="206"/>
        <end position="216"/>
    </location>
</feature>
<feature type="coiled-coil region" evidence="1">
    <location>
        <begin position="1375"/>
        <end position="1412"/>
    </location>
</feature>
<evidence type="ECO:0000313" key="4">
    <source>
        <dbReference type="Proteomes" id="UP000245942"/>
    </source>
</evidence>
<dbReference type="RefSeq" id="XP_025350941.1">
    <property type="nucleotide sequence ID" value="XM_025489019.1"/>
</dbReference>
<feature type="region of interest" description="Disordered" evidence="2">
    <location>
        <begin position="19"/>
        <end position="38"/>
    </location>
</feature>
<feature type="compositionally biased region" description="Polar residues" evidence="2">
    <location>
        <begin position="25"/>
        <end position="34"/>
    </location>
</feature>
<feature type="region of interest" description="Disordered" evidence="2">
    <location>
        <begin position="967"/>
        <end position="987"/>
    </location>
</feature>
<keyword evidence="4" id="KW-1185">Reference proteome</keyword>
<accession>A0A316UHG9</accession>
<organism evidence="3 4">
    <name type="scientific">Pseudomicrostroma glucosiphilum</name>
    <dbReference type="NCBI Taxonomy" id="1684307"/>
    <lineage>
        <taxon>Eukaryota</taxon>
        <taxon>Fungi</taxon>
        <taxon>Dikarya</taxon>
        <taxon>Basidiomycota</taxon>
        <taxon>Ustilaginomycotina</taxon>
        <taxon>Exobasidiomycetes</taxon>
        <taxon>Microstromatales</taxon>
        <taxon>Microstromatales incertae sedis</taxon>
        <taxon>Pseudomicrostroma</taxon>
    </lineage>
</organism>
<proteinExistence type="predicted"/>
<dbReference type="OrthoDB" id="2507336at2759"/>
<feature type="region of interest" description="Disordered" evidence="2">
    <location>
        <begin position="275"/>
        <end position="561"/>
    </location>
</feature>
<feature type="region of interest" description="Disordered" evidence="2">
    <location>
        <begin position="825"/>
        <end position="905"/>
    </location>
</feature>
<feature type="region of interest" description="Disordered" evidence="2">
    <location>
        <begin position="1443"/>
        <end position="1466"/>
    </location>
</feature>
<dbReference type="EMBL" id="KZ819321">
    <property type="protein sequence ID" value="PWN23781.1"/>
    <property type="molecule type" value="Genomic_DNA"/>
</dbReference>
<protein>
    <recommendedName>
        <fullName evidence="5">PH domain-containing protein</fullName>
    </recommendedName>
</protein>
<dbReference type="STRING" id="1684307.A0A316UHG9"/>
<reference evidence="3 4" key="1">
    <citation type="journal article" date="2018" name="Mol. Biol. Evol.">
        <title>Broad Genomic Sampling Reveals a Smut Pathogenic Ancestry of the Fungal Clade Ustilaginomycotina.</title>
        <authorList>
            <person name="Kijpornyongpan T."/>
            <person name="Mondo S.J."/>
            <person name="Barry K."/>
            <person name="Sandor L."/>
            <person name="Lee J."/>
            <person name="Lipzen A."/>
            <person name="Pangilinan J."/>
            <person name="LaButti K."/>
            <person name="Hainaut M."/>
            <person name="Henrissat B."/>
            <person name="Grigoriev I.V."/>
            <person name="Spatafora J.W."/>
            <person name="Aime M.C."/>
        </authorList>
    </citation>
    <scope>NUCLEOTIDE SEQUENCE [LARGE SCALE GENOMIC DNA]</scope>
    <source>
        <strain evidence="3 4">MCA 4718</strain>
    </source>
</reference>
<feature type="compositionally biased region" description="Low complexity" evidence="2">
    <location>
        <begin position="976"/>
        <end position="987"/>
    </location>
</feature>
<evidence type="ECO:0000256" key="1">
    <source>
        <dbReference type="SAM" id="Coils"/>
    </source>
</evidence>
<feature type="compositionally biased region" description="Polar residues" evidence="2">
    <location>
        <begin position="760"/>
        <end position="774"/>
    </location>
</feature>
<dbReference type="GeneID" id="37010753"/>
<sequence length="1864" mass="197497">MSVWWALNVRTRAEYRRVRGAVPQGRQQTTSNQRQGDRGTEKLDWLSIHLLLTSTAISPILTSQCLDPYCSPSTHDYAMARILGSDLSTTRSQSSKGESVSTTTPLSHAREVALRHSANAVSSEFLILPQALAPTARHPRPRSHANGPPALRTAALQAVSNKSAFTQKAAETPASPPVRIDPAVVSPLDSIASDRPQQAPLEDSSADEHHPDHPDDSCAEVSLTLRVLPGTPSESGDSPFVALINPWESSDESATESEDEIAQEERAVLAALESMGTPSSVSAAETTHMSIPSTNTKHGSSTSSSLASSARTRSSASSGHPVARGGGHHFEARTGTDETMATSLFPSLAVGEASQQAKSPVESVRPLPSSPTKAKQLIAMFEQSAAEPGSRSEGPLTFRRNETNAAHSASAVKGPRLLRPSDQCGTSPVPSQGSVSPAGKASPSARALTNPRGPQGQSREPHNEAATSKSRPSSGYERGSSPTSSRPRALAHSRTKSSPGPGGEGGQRLARTPSSQVSLSLPIADLLPEPPRPGSPVRELSSSPVRRVSRPQSLSYRSTGGTAELDVGAAAKARQEGRIWYYDVHRPESEWVRAQALLFPSSLALSWIPRGGGRQNIVLDLSKCREVHSLPSVDHSGTTEGDTLQTARGQGLASMKPFQFVFEDGVERMAVDSIRERAQWVAASRDVLSEARTGHSPSTPIATPLMQQSPRIATRSRSRSPSASKQTSPRSPRSQGQQTHSSDPQLQRIGAAWAAPSVQGRESQGRVPSTNPSLSPYPGTVSGEFGQIQSVSKTFATQVKAGVQAQSLRPVMGSLLYVAEPSRDRSLPLTPVSQGRPLPPARKRERGGADALVAPRYPSASPRPSDNISIRFPSGSALTLGGGDELCPDDSASQRPPRSEVDERVELPERLTSLHRSPPAGVLPLQIRVGQIVPPEVLKVTSAVKTPAQVFRDSVMEDTLRKTVVQDAPSPPVQPQIPSAAPSPVVSQSAKRMSTVVEETTTQAERAAASSSRRVISPAASREIAAPVTNKEEVSQVLRYLDEERRSQASRDRAIEESLSQLRDKIEAVQKGSSAGGHSDGGLAKRLSDSAPVLPSRSDLSDASFLKLQEKLDRVMELVQEVSERSEKGSATRDQEAESAAELKHIASVVDELLDRARTQSIAGVDEAARSIRAPSQIIDEAFSSKRPASAASVALSDYATAYPDTAARVSRPASQASRASALTLPPKDWSSANGVPATPVNTLRETQTGSLHSQKSLSIANPDGLETLSVWQERDIVAPGDDAAPSTLDMQAAVEERRRVRQALEKDGERSGSILARAATVEDAPEVTSNRGDPEVDQPPVPAKDVSRAPSVAGEAAKEDVVEIDLQAKVYPELIALQAALKEMEEARQGQQRQQNDIARYLNQLNEWLEKDVVERQKELKTLSDAVSKLSVDVNAARDAVVDSATRQQHSGQAAPNAAQDGQWPFRVPPQTVAADEAPAASWPFKAPPGAVAPVDEDVDREGLTGVEADAARVHALHAAHDEVVSHVGSVNPADAVAAEEAEPPLSEQAVSELGDAAAKKNPGKIRKIVREAAKTGAGMAALAALMKIFHHEKKVEHEAGDQQEGEVGAVQTNNEGQQEGEAAGLVENVIEKMAGPKAAKVFESLAHGKEIIHALKEGKYDEVLHLLSKLRKDKPEAATGPSGAAENVGGAATAGDAAHVGFAEAAMAAAAGAAAVAAVPVALSHANEALDAIKEGKLTEALQALKEGHFTEALHDLGRHEDADAPSSGTHKFADALKHGAMGAVGGAVLATAIEELLKHHKAKEEQEKLKQAEAERREAEKEAARLAAERAREEQMTALQQQHSAAIINALAEMVSGACKL</sequence>
<feature type="region of interest" description="Disordered" evidence="2">
    <location>
        <begin position="689"/>
        <end position="781"/>
    </location>
</feature>
<evidence type="ECO:0008006" key="5">
    <source>
        <dbReference type="Google" id="ProtNLM"/>
    </source>
</evidence>
<feature type="compositionally biased region" description="Polar residues" evidence="2">
    <location>
        <begin position="88"/>
        <end position="106"/>
    </location>
</feature>
<feature type="compositionally biased region" description="Polar residues" evidence="2">
    <location>
        <begin position="276"/>
        <end position="299"/>
    </location>
</feature>
<feature type="region of interest" description="Disordered" evidence="2">
    <location>
        <begin position="162"/>
        <end position="217"/>
    </location>
</feature>
<evidence type="ECO:0000313" key="3">
    <source>
        <dbReference type="EMBL" id="PWN23781.1"/>
    </source>
</evidence>
<evidence type="ECO:0000256" key="2">
    <source>
        <dbReference type="SAM" id="MobiDB-lite"/>
    </source>
</evidence>
<feature type="compositionally biased region" description="Polar residues" evidence="2">
    <location>
        <begin position="423"/>
        <end position="435"/>
    </location>
</feature>
<feature type="region of interest" description="Disordered" evidence="2">
    <location>
        <begin position="88"/>
        <end position="107"/>
    </location>
</feature>
<feature type="compositionally biased region" description="Polar residues" evidence="2">
    <location>
        <begin position="725"/>
        <end position="745"/>
    </location>
</feature>
<name>A0A316UHG9_9BASI</name>
<dbReference type="Proteomes" id="UP000245942">
    <property type="component" value="Unassembled WGS sequence"/>
</dbReference>
<feature type="region of interest" description="Disordered" evidence="2">
    <location>
        <begin position="1304"/>
        <end position="1353"/>
    </location>
</feature>